<evidence type="ECO:0000259" key="2">
    <source>
        <dbReference type="PROSITE" id="PS50879"/>
    </source>
</evidence>
<sequence>MQANLNLFNPLITIITDASPFGYGAVIRHYNQELEIRGEWDLPIILSQNKRELLAVLETLQIAFNRKILAQNQDVNLISDSTTVVAILNKHTTTLSLLETLIPILQILEENQCRIRSNHILGVDNIRADELSRFKDSWDLQLQPELFKEIYHPFLFKNFGSIERRGRCDDAGLELIQDNICLPPSNSHNGDITQDQKGQGNSSINSATVACTDMDSNTLINENHSQKVIGQLLASNNKGISIQAIRESDTLGLSGSNCSNTRESKVQLILRTVGATEGSLNRASLENSTWISYQNVLTSWINYAESNNLDFLNISNEQYREYLDFLYKDHASPDFIILARTALSTVFSMKSGILLSQDARVSRMIRGLQKINPKKKNKRQYCDPEPLLSYWELQNITQIDDESLVIRMASMLVLFYSIRFREMSEISQELIIDKNHQCSIYVRTKTQSTELTEIPICHSNIRPDVSPLRTVQECVRRKNKIGPLLWQVKNNKPLSPTQVSKAISLQLQRAKMPKELKPYTLKHIGVSK</sequence>
<dbReference type="InterPro" id="IPR052055">
    <property type="entry name" value="Hepadnavirus_pol/RT"/>
</dbReference>
<feature type="non-terminal residue" evidence="3">
    <location>
        <position position="528"/>
    </location>
</feature>
<name>A0A5J4VKC4_9EUKA</name>
<dbReference type="Proteomes" id="UP000324800">
    <property type="component" value="Unassembled WGS sequence"/>
</dbReference>
<reference evidence="3 4" key="1">
    <citation type="submission" date="2019-03" db="EMBL/GenBank/DDBJ databases">
        <title>Single cell metagenomics reveals metabolic interactions within the superorganism composed of flagellate Streblomastix strix and complex community of Bacteroidetes bacteria on its surface.</title>
        <authorList>
            <person name="Treitli S.C."/>
            <person name="Kolisko M."/>
            <person name="Husnik F."/>
            <person name="Keeling P."/>
            <person name="Hampl V."/>
        </authorList>
    </citation>
    <scope>NUCLEOTIDE SEQUENCE [LARGE SCALE GENOMIC DNA]</scope>
    <source>
        <strain evidence="3">ST1C</strain>
    </source>
</reference>
<dbReference type="InterPro" id="IPR010998">
    <property type="entry name" value="Integrase_recombinase_N"/>
</dbReference>
<dbReference type="InterPro" id="IPR012337">
    <property type="entry name" value="RNaseH-like_sf"/>
</dbReference>
<gene>
    <name evidence="3" type="ORF">EZS28_021445</name>
</gene>
<organism evidence="3 4">
    <name type="scientific">Streblomastix strix</name>
    <dbReference type="NCBI Taxonomy" id="222440"/>
    <lineage>
        <taxon>Eukaryota</taxon>
        <taxon>Metamonada</taxon>
        <taxon>Preaxostyla</taxon>
        <taxon>Oxymonadida</taxon>
        <taxon>Streblomastigidae</taxon>
        <taxon>Streblomastix</taxon>
    </lineage>
</organism>
<dbReference type="AlphaFoldDB" id="A0A5J4VKC4"/>
<dbReference type="PROSITE" id="PS50879">
    <property type="entry name" value="RNASE_H_1"/>
    <property type="match status" value="1"/>
</dbReference>
<dbReference type="EMBL" id="SNRW01006460">
    <property type="protein sequence ID" value="KAA6383031.1"/>
    <property type="molecule type" value="Genomic_DNA"/>
</dbReference>
<keyword evidence="1" id="KW-0238">DNA-binding</keyword>
<dbReference type="PANTHER" id="PTHR33050">
    <property type="entry name" value="REVERSE TRANSCRIPTASE DOMAIN-CONTAINING PROTEIN"/>
    <property type="match status" value="1"/>
</dbReference>
<accession>A0A5J4VKC4</accession>
<dbReference type="OrthoDB" id="2205097at2759"/>
<dbReference type="SUPFAM" id="SSF56349">
    <property type="entry name" value="DNA breaking-rejoining enzymes"/>
    <property type="match status" value="1"/>
</dbReference>
<protein>
    <recommendedName>
        <fullName evidence="2">RNase H type-1 domain-containing protein</fullName>
    </recommendedName>
</protein>
<feature type="domain" description="RNase H type-1" evidence="2">
    <location>
        <begin position="8"/>
        <end position="137"/>
    </location>
</feature>
<proteinExistence type="predicted"/>
<dbReference type="CDD" id="cd09275">
    <property type="entry name" value="RNase_HI_RT_DIRS1"/>
    <property type="match status" value="1"/>
</dbReference>
<dbReference type="InterPro" id="IPR002156">
    <property type="entry name" value="RNaseH_domain"/>
</dbReference>
<dbReference type="GO" id="GO:0003677">
    <property type="term" value="F:DNA binding"/>
    <property type="evidence" value="ECO:0007669"/>
    <property type="project" value="UniProtKB-KW"/>
</dbReference>
<dbReference type="Gene3D" id="1.10.150.130">
    <property type="match status" value="1"/>
</dbReference>
<comment type="caution">
    <text evidence="3">The sequence shown here is derived from an EMBL/GenBank/DDBJ whole genome shotgun (WGS) entry which is preliminary data.</text>
</comment>
<dbReference type="SUPFAM" id="SSF53098">
    <property type="entry name" value="Ribonuclease H-like"/>
    <property type="match status" value="1"/>
</dbReference>
<dbReference type="InterPro" id="IPR011010">
    <property type="entry name" value="DNA_brk_join_enz"/>
</dbReference>
<evidence type="ECO:0000256" key="1">
    <source>
        <dbReference type="ARBA" id="ARBA00023125"/>
    </source>
</evidence>
<dbReference type="PANTHER" id="PTHR33050:SF7">
    <property type="entry name" value="RIBONUCLEASE H"/>
    <property type="match status" value="1"/>
</dbReference>
<dbReference type="GO" id="GO:0004523">
    <property type="term" value="F:RNA-DNA hybrid ribonuclease activity"/>
    <property type="evidence" value="ECO:0007669"/>
    <property type="project" value="InterPro"/>
</dbReference>
<evidence type="ECO:0000313" key="3">
    <source>
        <dbReference type="EMBL" id="KAA6383031.1"/>
    </source>
</evidence>
<evidence type="ECO:0000313" key="4">
    <source>
        <dbReference type="Proteomes" id="UP000324800"/>
    </source>
</evidence>
<dbReference type="Gene3D" id="3.30.420.10">
    <property type="entry name" value="Ribonuclease H-like superfamily/Ribonuclease H"/>
    <property type="match status" value="1"/>
</dbReference>
<dbReference type="InterPro" id="IPR036397">
    <property type="entry name" value="RNaseH_sf"/>
</dbReference>